<dbReference type="KEGG" id="acre:ACRYA_0080"/>
<keyword evidence="1" id="KW-0175">Coiled coil</keyword>
<dbReference type="RefSeq" id="WP_105918148.1">
    <property type="nucleotide sequence ID" value="NZ_CP021072.1"/>
</dbReference>
<gene>
    <name evidence="2" type="ORF">ACRYA_0080</name>
</gene>
<evidence type="ECO:0000256" key="1">
    <source>
        <dbReference type="SAM" id="Coils"/>
    </source>
</evidence>
<evidence type="ECO:0000313" key="3">
    <source>
        <dbReference type="Proteomes" id="UP000273809"/>
    </source>
</evidence>
<organism evidence="2 3">
    <name type="scientific">Aliarcobacter cryaerophilus ATCC 43158</name>
    <dbReference type="NCBI Taxonomy" id="1032070"/>
    <lineage>
        <taxon>Bacteria</taxon>
        <taxon>Pseudomonadati</taxon>
        <taxon>Campylobacterota</taxon>
        <taxon>Epsilonproteobacteria</taxon>
        <taxon>Campylobacterales</taxon>
        <taxon>Arcobacteraceae</taxon>
        <taxon>Aliarcobacter</taxon>
    </lineage>
</organism>
<name>A0AAD0TTW4_9BACT</name>
<protein>
    <submittedName>
        <fullName evidence="2">Uncharacterized protein</fullName>
    </submittedName>
</protein>
<sequence>MPGLSQKEKKIKLKALRVALILLEKYGQRINPQTVLKKANEIGCPKYFSKPISEATIKAPKTEEFKNIVNKIKNKKNTIAKFSKSKNTYLNSRLKNLKEKVENLTFITAQLLDENYNQDLLIKEQEQSLELLREEREFLLKKLRK</sequence>
<reference evidence="2 3" key="1">
    <citation type="submission" date="2018-10" db="EMBL/GenBank/DDBJ databases">
        <title>Complete genome sequences of Arcobacter cryaerophilus strains ATCC 43158 and ATCC 49615.</title>
        <authorList>
            <person name="Miller W.G."/>
            <person name="Yee E."/>
            <person name="Bono J.L."/>
        </authorList>
    </citation>
    <scope>NUCLEOTIDE SEQUENCE [LARGE SCALE GENOMIC DNA]</scope>
    <source>
        <strain evidence="2 3">ATCC 43158</strain>
    </source>
</reference>
<dbReference type="EMBL" id="CP032823">
    <property type="protein sequence ID" value="AYJ79249.1"/>
    <property type="molecule type" value="Genomic_DNA"/>
</dbReference>
<dbReference type="AlphaFoldDB" id="A0AAD0TTW4"/>
<feature type="coiled-coil region" evidence="1">
    <location>
        <begin position="94"/>
        <end position="142"/>
    </location>
</feature>
<evidence type="ECO:0000313" key="2">
    <source>
        <dbReference type="EMBL" id="AYJ79249.1"/>
    </source>
</evidence>
<dbReference type="Proteomes" id="UP000273809">
    <property type="component" value="Chromosome"/>
</dbReference>
<proteinExistence type="predicted"/>
<accession>A0AAD0TTW4</accession>
<dbReference type="GeneID" id="56460307"/>